<comment type="caution">
    <text evidence="2">The sequence shown here is derived from an EMBL/GenBank/DDBJ whole genome shotgun (WGS) entry which is preliminary data.</text>
</comment>
<accession>A0AAP2W5E4</accession>
<keyword evidence="1" id="KW-0472">Membrane</keyword>
<keyword evidence="3" id="KW-1185">Reference proteome</keyword>
<dbReference type="Proteomes" id="UP001320159">
    <property type="component" value="Unassembled WGS sequence"/>
</dbReference>
<evidence type="ECO:0000313" key="3">
    <source>
        <dbReference type="Proteomes" id="UP001320159"/>
    </source>
</evidence>
<keyword evidence="1" id="KW-0812">Transmembrane</keyword>
<proteinExistence type="predicted"/>
<evidence type="ECO:0000313" key="2">
    <source>
        <dbReference type="EMBL" id="MCD1294102.1"/>
    </source>
</evidence>
<evidence type="ECO:0000256" key="1">
    <source>
        <dbReference type="SAM" id="Phobius"/>
    </source>
</evidence>
<keyword evidence="1" id="KW-1133">Transmembrane helix</keyword>
<sequence length="181" mass="20830">MSMLDKNNVLFTGIIAMVLISLVTGIYLISSAPAETVEERNTAMFMFTSDIEKNITETPATIKVPFYIENHEGRDIEYRYSIDLFLKDGFFHQSLDKKDAWTEDLNVGQIFNAASGSVYVRDGEIQKVECEVPFSYDGLWKYSNITLGDDDWKYMNITIKLYKDGSDEIYRSLKLWALNKI</sequence>
<dbReference type="AlphaFoldDB" id="A0AAP2W5E4"/>
<reference evidence="2 3" key="1">
    <citation type="submission" date="2017-11" db="EMBL/GenBank/DDBJ databases">
        <title>Isolation and Characterization of Family Methanocellaceae Species from Potential Methane Hydrate Area Offshore Southwestern Taiwan.</title>
        <authorList>
            <person name="Zhang W.-L."/>
            <person name="Chen W.-C."/>
            <person name="Lai M.-C."/>
            <person name="Chen S.-C."/>
        </authorList>
    </citation>
    <scope>NUCLEOTIDE SEQUENCE [LARGE SCALE GENOMIC DNA]</scope>
    <source>
        <strain evidence="2 3">CWC-04</strain>
    </source>
</reference>
<gene>
    <name evidence="2" type="ORF">CUJ83_03720</name>
</gene>
<name>A0AAP2W5E4_9EURY</name>
<feature type="transmembrane region" description="Helical" evidence="1">
    <location>
        <begin position="9"/>
        <end position="29"/>
    </location>
</feature>
<dbReference type="RefSeq" id="WP_230740747.1">
    <property type="nucleotide sequence ID" value="NZ_PGCK01000002.1"/>
</dbReference>
<protein>
    <submittedName>
        <fullName evidence="2">Uncharacterized protein</fullName>
    </submittedName>
</protein>
<dbReference type="EMBL" id="PGCK01000002">
    <property type="protein sequence ID" value="MCD1294102.1"/>
    <property type="molecule type" value="Genomic_DNA"/>
</dbReference>
<organism evidence="2 3">
    <name type="scientific">Methanooceanicella nereidis</name>
    <dbReference type="NCBI Taxonomy" id="2052831"/>
    <lineage>
        <taxon>Archaea</taxon>
        <taxon>Methanobacteriati</taxon>
        <taxon>Methanobacteriota</taxon>
        <taxon>Stenosarchaea group</taxon>
        <taxon>Methanomicrobia</taxon>
        <taxon>Methanocellales</taxon>
        <taxon>Methanocellaceae</taxon>
        <taxon>Methanooceanicella</taxon>
    </lineage>
</organism>